<feature type="signal peptide" evidence="2">
    <location>
        <begin position="1"/>
        <end position="21"/>
    </location>
</feature>
<evidence type="ECO:0000256" key="2">
    <source>
        <dbReference type="SAM" id="SignalP"/>
    </source>
</evidence>
<accession>A0A420IPH3</accession>
<reference evidence="3 4" key="1">
    <citation type="journal article" date="2018" name="BMC Genomics">
        <title>Comparative genome analyses reveal sequence features reflecting distinct modes of host-adaptation between dicot and monocot powdery mildew.</title>
        <authorList>
            <person name="Wu Y."/>
            <person name="Ma X."/>
            <person name="Pan Z."/>
            <person name="Kale S.D."/>
            <person name="Song Y."/>
            <person name="King H."/>
            <person name="Zhang Q."/>
            <person name="Presley C."/>
            <person name="Deng X."/>
            <person name="Wei C.I."/>
            <person name="Xiao S."/>
        </authorList>
    </citation>
    <scope>NUCLEOTIDE SEQUENCE [LARGE SCALE GENOMIC DNA]</scope>
    <source>
        <strain evidence="3">UMSG1</strain>
    </source>
</reference>
<feature type="chain" id="PRO_5019315992" evidence="2">
    <location>
        <begin position="22"/>
        <end position="115"/>
    </location>
</feature>
<name>A0A420IPH3_9PEZI</name>
<protein>
    <submittedName>
        <fullName evidence="3">Uncharacterized protein</fullName>
    </submittedName>
</protein>
<feature type="compositionally biased region" description="Basic and acidic residues" evidence="1">
    <location>
        <begin position="70"/>
        <end position="80"/>
    </location>
</feature>
<dbReference type="AlphaFoldDB" id="A0A420IPH3"/>
<evidence type="ECO:0000256" key="1">
    <source>
        <dbReference type="SAM" id="MobiDB-lite"/>
    </source>
</evidence>
<evidence type="ECO:0000313" key="3">
    <source>
        <dbReference type="EMBL" id="RKF76459.1"/>
    </source>
</evidence>
<organism evidence="3 4">
    <name type="scientific">Golovinomyces cichoracearum</name>
    <dbReference type="NCBI Taxonomy" id="62708"/>
    <lineage>
        <taxon>Eukaryota</taxon>
        <taxon>Fungi</taxon>
        <taxon>Dikarya</taxon>
        <taxon>Ascomycota</taxon>
        <taxon>Pezizomycotina</taxon>
        <taxon>Leotiomycetes</taxon>
        <taxon>Erysiphales</taxon>
        <taxon>Erysiphaceae</taxon>
        <taxon>Golovinomyces</taxon>
    </lineage>
</organism>
<evidence type="ECO:0000313" key="4">
    <source>
        <dbReference type="Proteomes" id="UP000285326"/>
    </source>
</evidence>
<dbReference type="Proteomes" id="UP000285326">
    <property type="component" value="Unassembled WGS sequence"/>
</dbReference>
<feature type="region of interest" description="Disordered" evidence="1">
    <location>
        <begin position="42"/>
        <end position="93"/>
    </location>
</feature>
<feature type="compositionally biased region" description="Polar residues" evidence="1">
    <location>
        <begin position="81"/>
        <end position="93"/>
    </location>
</feature>
<comment type="caution">
    <text evidence="3">The sequence shown here is derived from an EMBL/GenBank/DDBJ whole genome shotgun (WGS) entry which is preliminary data.</text>
</comment>
<sequence length="115" mass="12937">MLLVSTSTIFILFASFISTQAQPIEDHGSALVNRASIASVSTENLRRDSNMQNVSKIQVHSPPRNYRTIRHSDRTKDLTSRDVTQQQQAESSINFRALVQGRRGASRHQIDTIKT</sequence>
<gene>
    <name evidence="3" type="ORF">GcM1_227073</name>
</gene>
<dbReference type="EMBL" id="MCBS01022713">
    <property type="protein sequence ID" value="RKF76459.1"/>
    <property type="molecule type" value="Genomic_DNA"/>
</dbReference>
<keyword evidence="2" id="KW-0732">Signal</keyword>
<proteinExistence type="predicted"/>